<keyword evidence="1" id="KW-0472">Membrane</keyword>
<protein>
    <submittedName>
        <fullName evidence="2">Uncharacterized protein</fullName>
    </submittedName>
</protein>
<sequence length="74" mass="8634">MNNLFYFFLNAKQVVFYIPIAYLIYFIGIDIYDYITTLLPIVAAQEKMVAYSDSILNTPINLFSIGYLMKISIY</sequence>
<dbReference type="AlphaFoldDB" id="A0A5J4RYN3"/>
<keyword evidence="1" id="KW-1133">Transmembrane helix</keyword>
<organism evidence="2">
    <name type="scientific">termite gut metagenome</name>
    <dbReference type="NCBI Taxonomy" id="433724"/>
    <lineage>
        <taxon>unclassified sequences</taxon>
        <taxon>metagenomes</taxon>
        <taxon>organismal metagenomes</taxon>
    </lineage>
</organism>
<dbReference type="EMBL" id="SNRY01000626">
    <property type="protein sequence ID" value="KAA6338335.1"/>
    <property type="molecule type" value="Genomic_DNA"/>
</dbReference>
<evidence type="ECO:0000313" key="2">
    <source>
        <dbReference type="EMBL" id="KAA6338335.1"/>
    </source>
</evidence>
<comment type="caution">
    <text evidence="2">The sequence shown here is derived from an EMBL/GenBank/DDBJ whole genome shotgun (WGS) entry which is preliminary data.</text>
</comment>
<feature type="transmembrane region" description="Helical" evidence="1">
    <location>
        <begin position="14"/>
        <end position="32"/>
    </location>
</feature>
<proteinExistence type="predicted"/>
<keyword evidence="1" id="KW-0812">Transmembrane</keyword>
<accession>A0A5J4RYN3</accession>
<reference evidence="2" key="1">
    <citation type="submission" date="2019-03" db="EMBL/GenBank/DDBJ databases">
        <title>Single cell metagenomics reveals metabolic interactions within the superorganism composed of flagellate Streblomastix strix and complex community of Bacteroidetes bacteria on its surface.</title>
        <authorList>
            <person name="Treitli S.C."/>
            <person name="Kolisko M."/>
            <person name="Husnik F."/>
            <person name="Keeling P."/>
            <person name="Hampl V."/>
        </authorList>
    </citation>
    <scope>NUCLEOTIDE SEQUENCE</scope>
    <source>
        <strain evidence="2">STM</strain>
    </source>
</reference>
<name>A0A5J4RYN3_9ZZZZ</name>
<gene>
    <name evidence="2" type="ORF">EZS27_013662</name>
</gene>
<evidence type="ECO:0000256" key="1">
    <source>
        <dbReference type="SAM" id="Phobius"/>
    </source>
</evidence>